<keyword evidence="2" id="KW-1185">Reference proteome</keyword>
<evidence type="ECO:0000313" key="2">
    <source>
        <dbReference type="Proteomes" id="UP001497535"/>
    </source>
</evidence>
<comment type="caution">
    <text evidence="1">The sequence shown here is derived from an EMBL/GenBank/DDBJ whole genome shotgun (WGS) entry which is preliminary data.</text>
</comment>
<evidence type="ECO:0000313" key="1">
    <source>
        <dbReference type="EMBL" id="CAK5089928.1"/>
    </source>
</evidence>
<gene>
    <name evidence="1" type="ORF">MENTE1834_LOCUS37687</name>
</gene>
<protein>
    <submittedName>
        <fullName evidence="1">Uncharacterized protein</fullName>
    </submittedName>
</protein>
<dbReference type="Proteomes" id="UP001497535">
    <property type="component" value="Unassembled WGS sequence"/>
</dbReference>
<organism evidence="1 2">
    <name type="scientific">Meloidogyne enterolobii</name>
    <name type="common">Root-knot nematode worm</name>
    <name type="synonym">Meloidogyne mayaguensis</name>
    <dbReference type="NCBI Taxonomy" id="390850"/>
    <lineage>
        <taxon>Eukaryota</taxon>
        <taxon>Metazoa</taxon>
        <taxon>Ecdysozoa</taxon>
        <taxon>Nematoda</taxon>
        <taxon>Chromadorea</taxon>
        <taxon>Rhabditida</taxon>
        <taxon>Tylenchina</taxon>
        <taxon>Tylenchomorpha</taxon>
        <taxon>Tylenchoidea</taxon>
        <taxon>Meloidogynidae</taxon>
        <taxon>Meloidogyninae</taxon>
        <taxon>Meloidogyne</taxon>
    </lineage>
</organism>
<reference evidence="1" key="1">
    <citation type="submission" date="2023-11" db="EMBL/GenBank/DDBJ databases">
        <authorList>
            <person name="Poullet M."/>
        </authorList>
    </citation>
    <scope>NUCLEOTIDE SEQUENCE</scope>
    <source>
        <strain evidence="1">E1834</strain>
    </source>
</reference>
<dbReference type="EMBL" id="CAVMJV010000080">
    <property type="protein sequence ID" value="CAK5089928.1"/>
    <property type="molecule type" value="Genomic_DNA"/>
</dbReference>
<proteinExistence type="predicted"/>
<accession>A0ACB1AFA7</accession>
<name>A0ACB1AFA7_MELEN</name>
<sequence>MFCFLIIFSKFNSLSNDTNLFQIRFVWIRIAPRAFEVGSRGSGFAWVETSEFVSGFFAKKSYGSEYGVGMGSFPNLDDFLFLF</sequence>